<evidence type="ECO:0000313" key="6">
    <source>
        <dbReference type="Proteomes" id="UP001150266"/>
    </source>
</evidence>
<evidence type="ECO:0000313" key="5">
    <source>
        <dbReference type="EMBL" id="KAJ4483359.1"/>
    </source>
</evidence>
<keyword evidence="3" id="KW-0576">Peroxisome</keyword>
<evidence type="ECO:0000256" key="3">
    <source>
        <dbReference type="ARBA" id="ARBA00023140"/>
    </source>
</evidence>
<dbReference type="OrthoDB" id="10005898at2759"/>
<dbReference type="Proteomes" id="UP001150266">
    <property type="component" value="Unassembled WGS sequence"/>
</dbReference>
<organism evidence="5 6">
    <name type="scientific">Lentinula aciculospora</name>
    <dbReference type="NCBI Taxonomy" id="153920"/>
    <lineage>
        <taxon>Eukaryota</taxon>
        <taxon>Fungi</taxon>
        <taxon>Dikarya</taxon>
        <taxon>Basidiomycota</taxon>
        <taxon>Agaricomycotina</taxon>
        <taxon>Agaricomycetes</taxon>
        <taxon>Agaricomycetidae</taxon>
        <taxon>Agaricales</taxon>
        <taxon>Marasmiineae</taxon>
        <taxon>Omphalotaceae</taxon>
        <taxon>Lentinula</taxon>
    </lineage>
</organism>
<sequence>MSYSKPTGSTLAKLTDTVLGCCSVLPHSEAIEHLVRYLGTWSGSDKLFAIIEYTSKLLVPLLNKRAQLQKKAGLRKVGVSSAAARFSKFAGFISDSRTLWRFWGLLTIIKWMVSLERNAQPTRKLLNIERLQGWSMFGYYPLEHLSYLVSHDILPSRSNIDLSPFITKKIKVELDASKMGLWSVRCWAFYVALQFVHLREDRKLLQARYHALRRAGLKPSEKQEMQKRWHAYWSDLLVNLANFPLALHWSTGSRLIKHSSVVALLNLFVAVVSFRNGWRATALPLPAPPATKPTDNLVETTAENMTAYDA</sequence>
<reference evidence="5" key="1">
    <citation type="submission" date="2022-08" db="EMBL/GenBank/DDBJ databases">
        <title>A Global Phylogenomic Analysis of the Shiitake Genus Lentinula.</title>
        <authorList>
            <consortium name="DOE Joint Genome Institute"/>
            <person name="Sierra-Patev S."/>
            <person name="Min B."/>
            <person name="Naranjo-Ortiz M."/>
            <person name="Looney B."/>
            <person name="Konkel Z."/>
            <person name="Slot J.C."/>
            <person name="Sakamoto Y."/>
            <person name="Steenwyk J.L."/>
            <person name="Rokas A."/>
            <person name="Carro J."/>
            <person name="Camarero S."/>
            <person name="Ferreira P."/>
            <person name="Molpeceres G."/>
            <person name="Ruiz-Duenas F.J."/>
            <person name="Serrano A."/>
            <person name="Henrissat B."/>
            <person name="Drula E."/>
            <person name="Hughes K.W."/>
            <person name="Mata J.L."/>
            <person name="Ishikawa N.K."/>
            <person name="Vargas-Isla R."/>
            <person name="Ushijima S."/>
            <person name="Smith C.A."/>
            <person name="Ahrendt S."/>
            <person name="Andreopoulos W."/>
            <person name="He G."/>
            <person name="Labutti K."/>
            <person name="Lipzen A."/>
            <person name="Ng V."/>
            <person name="Riley R."/>
            <person name="Sandor L."/>
            <person name="Barry K."/>
            <person name="Martinez A.T."/>
            <person name="Xiao Y."/>
            <person name="Gibbons J.G."/>
            <person name="Terashima K."/>
            <person name="Grigoriev I.V."/>
            <person name="Hibbett D.S."/>
        </authorList>
    </citation>
    <scope>NUCLEOTIDE SEQUENCE</scope>
    <source>
        <strain evidence="5">JLM2183</strain>
    </source>
</reference>
<keyword evidence="1" id="KW-0962">Peroxisome biogenesis</keyword>
<dbReference type="GO" id="GO:0005778">
    <property type="term" value="C:peroxisomal membrane"/>
    <property type="evidence" value="ECO:0007669"/>
    <property type="project" value="UniProtKB-SubCell"/>
</dbReference>
<evidence type="ECO:0000256" key="1">
    <source>
        <dbReference type="ARBA" id="ARBA00022593"/>
    </source>
</evidence>
<accession>A0A9W9AJV4</accession>
<dbReference type="AlphaFoldDB" id="A0A9W9AJV4"/>
<dbReference type="PANTHER" id="PTHR12652">
    <property type="entry name" value="PEROXISOMAL BIOGENESIS FACTOR 11"/>
    <property type="match status" value="1"/>
</dbReference>
<dbReference type="Pfam" id="PF05648">
    <property type="entry name" value="PEX11"/>
    <property type="match status" value="1"/>
</dbReference>
<protein>
    <submittedName>
        <fullName evidence="5">Uncharacterized protein</fullName>
    </submittedName>
</protein>
<keyword evidence="2" id="KW-0472">Membrane</keyword>
<evidence type="ECO:0000256" key="2">
    <source>
        <dbReference type="ARBA" id="ARBA00023136"/>
    </source>
</evidence>
<dbReference type="InterPro" id="IPR008733">
    <property type="entry name" value="PEX11"/>
</dbReference>
<evidence type="ECO:0000256" key="4">
    <source>
        <dbReference type="ARBA" id="ARBA00046271"/>
    </source>
</evidence>
<dbReference type="GO" id="GO:0016559">
    <property type="term" value="P:peroxisome fission"/>
    <property type="evidence" value="ECO:0007669"/>
    <property type="project" value="InterPro"/>
</dbReference>
<dbReference type="PANTHER" id="PTHR12652:SF25">
    <property type="entry name" value="MICROBODY (PEROXISOME) PROLIFERATION PROTEIN PEROXIN 11C (EUROFUNG)"/>
    <property type="match status" value="1"/>
</dbReference>
<proteinExistence type="predicted"/>
<dbReference type="EMBL" id="JAOTPV010000004">
    <property type="protein sequence ID" value="KAJ4483359.1"/>
    <property type="molecule type" value="Genomic_DNA"/>
</dbReference>
<comment type="caution">
    <text evidence="5">The sequence shown here is derived from an EMBL/GenBank/DDBJ whole genome shotgun (WGS) entry which is preliminary data.</text>
</comment>
<comment type="subcellular location">
    <subcellularLocation>
        <location evidence="4">Peroxisome membrane</location>
    </subcellularLocation>
</comment>
<gene>
    <name evidence="5" type="ORF">J3R30DRAFT_3447942</name>
</gene>
<name>A0A9W9AJV4_9AGAR</name>
<keyword evidence="6" id="KW-1185">Reference proteome</keyword>